<reference evidence="3" key="1">
    <citation type="journal article" date="2010" name="Acta Crystallogr. F Struct. Biol. Commun.">
        <title>Structure of the first representative of Pfam family PF09410 (DUF2006) reveals a structural signature of the calycin superfamily that suggests a role in lipid metabolism.</title>
        <authorList>
            <person name="Chiu H.J."/>
            <person name="Bakolitsa C."/>
            <person name="Skerra A."/>
            <person name="Lomize A."/>
            <person name="Carlton D."/>
            <person name="Miller M.D."/>
            <person name="Krishna S.S."/>
            <person name="Abdubek P."/>
            <person name="Astakhova T."/>
            <person name="Axelrod H.L."/>
            <person name="Clayton T."/>
            <person name="Deller M.C."/>
            <person name="Duan L."/>
            <person name="Feuerhelm J."/>
            <person name="Grant J.C."/>
            <person name="Grzechnik S.K."/>
            <person name="Han G.W."/>
            <person name="Jaroszewski L."/>
            <person name="Jin K.K."/>
            <person name="Klock H.E."/>
            <person name="Knuth M.W."/>
            <person name="Kozbial P."/>
            <person name="Kumar A."/>
            <person name="Marciano D."/>
            <person name="McMullan D."/>
            <person name="Morse A.T."/>
            <person name="Nigoghossian E."/>
            <person name="Okach L."/>
            <person name="Paulsen J."/>
            <person name="Reyes R."/>
            <person name="Rife C.L."/>
            <person name="van den Bedem H."/>
            <person name="Weekes D."/>
            <person name="Xu Q."/>
            <person name="Hodgson K.O."/>
            <person name="Wooley J."/>
            <person name="Elsliger M.A."/>
            <person name="Deacon A.M."/>
            <person name="Godzik A."/>
            <person name="Lesley S.A."/>
            <person name="Wilson I.A."/>
        </authorList>
    </citation>
    <scope>NUCLEOTIDE SEQUENCE</scope>
</reference>
<evidence type="ECO:0000259" key="1">
    <source>
        <dbReference type="Pfam" id="PF07143"/>
    </source>
</evidence>
<evidence type="ECO:0000313" key="3">
    <source>
        <dbReference type="RefSeq" id="WP_051377830.1"/>
    </source>
</evidence>
<feature type="domain" description="AttH" evidence="1">
    <location>
        <begin position="71"/>
        <end position="246"/>
    </location>
</feature>
<protein>
    <submittedName>
        <fullName evidence="3">Lipocalin-like domain-containing protein</fullName>
    </submittedName>
</protein>
<dbReference type="Pfam" id="PF17186">
    <property type="entry name" value="Lipocalin_9"/>
    <property type="match status" value="1"/>
</dbReference>
<dbReference type="OrthoDB" id="9770826at2"/>
<dbReference type="Proteomes" id="UP000675920">
    <property type="component" value="Unplaced"/>
</dbReference>
<proteinExistence type="predicted"/>
<reference evidence="3" key="2">
    <citation type="submission" date="2025-08" db="UniProtKB">
        <authorList>
            <consortium name="RefSeq"/>
        </authorList>
    </citation>
    <scope>IDENTIFICATION</scope>
</reference>
<dbReference type="Pfam" id="PF07143">
    <property type="entry name" value="CrtC"/>
    <property type="match status" value="1"/>
</dbReference>
<evidence type="ECO:0000313" key="2">
    <source>
        <dbReference type="Proteomes" id="UP000675920"/>
    </source>
</evidence>
<dbReference type="AlphaFoldDB" id="A0A8B6X8P1"/>
<dbReference type="InterPro" id="IPR023374">
    <property type="entry name" value="AttH-like_dom_sf"/>
</dbReference>
<dbReference type="PANTHER" id="PTHR38591">
    <property type="entry name" value="HYDROLASE"/>
    <property type="match status" value="1"/>
</dbReference>
<sequence>MPGIPVHRSDSSAPPHAGRRRACGLLIAGAATLAPAAGPATTAAEPPFAEPRRGQPLVFPRDHGAHSGFRTEWWYLTGWLDAERDPLGFQITFFRSRLDVGANAASRFAPRQVVFTHVALSDPALGHALHDDRALRAGFRDAIADDTDARLVLGDWTLARDAASGHWRARLPARDFALDLDFAPTQPVMLQGDAGWSQKSPAQPGRPIPASHYYSLPALAVTGSVTRDGRARDVAGRAWLDREWSSQYLAADAAGWDWLALNLDDGGALMAFRMRRKGAPDAPPLWQHAGLRATPDGPVTDPGPPRLTPLRWWTSPRSGARYPVAMTLMVGGRRLVIEPLMDDQELDSRRSTGTIYWEGAVRATEDGRRVGLGYLELTGYSGQLSV</sequence>
<keyword evidence="2" id="KW-1185">Reference proteome</keyword>
<accession>A0A8B6X8P1</accession>
<dbReference type="SUPFAM" id="SSF159245">
    <property type="entry name" value="AttH-like"/>
    <property type="match status" value="1"/>
</dbReference>
<dbReference type="RefSeq" id="WP_051377830.1">
    <property type="nucleotide sequence ID" value="NZ_AXWS01000007.1"/>
</dbReference>
<organism evidence="2 3">
    <name type="scientific">Derxia gummosa DSM 723</name>
    <dbReference type="NCBI Taxonomy" id="1121388"/>
    <lineage>
        <taxon>Bacteria</taxon>
        <taxon>Pseudomonadati</taxon>
        <taxon>Pseudomonadota</taxon>
        <taxon>Betaproteobacteria</taxon>
        <taxon>Burkholderiales</taxon>
        <taxon>Alcaligenaceae</taxon>
        <taxon>Derxia</taxon>
    </lineage>
</organism>
<dbReference type="Gene3D" id="2.40.370.10">
    <property type="entry name" value="AttH-like domain"/>
    <property type="match status" value="2"/>
</dbReference>
<dbReference type="PANTHER" id="PTHR38591:SF1">
    <property type="entry name" value="BLL1000 PROTEIN"/>
    <property type="match status" value="1"/>
</dbReference>
<name>A0A8B6X8P1_9BURK</name>
<dbReference type="InterPro" id="IPR010791">
    <property type="entry name" value="AttH_dom"/>
</dbReference>